<evidence type="ECO:0000313" key="6">
    <source>
        <dbReference type="Proteomes" id="UP001370490"/>
    </source>
</evidence>
<proteinExistence type="predicted"/>
<comment type="caution">
    <text evidence="5">The sequence shown here is derived from an EMBL/GenBank/DDBJ whole genome shotgun (WGS) entry which is preliminary data.</text>
</comment>
<dbReference type="AlphaFoldDB" id="A0AAN8ZEH5"/>
<dbReference type="GO" id="GO:0005634">
    <property type="term" value="C:nucleus"/>
    <property type="evidence" value="ECO:0007669"/>
    <property type="project" value="UniProtKB-SubCell"/>
</dbReference>
<protein>
    <submittedName>
        <fullName evidence="5">CCT domain</fullName>
    </submittedName>
</protein>
<evidence type="ECO:0000256" key="2">
    <source>
        <dbReference type="ARBA" id="ARBA00023242"/>
    </source>
</evidence>
<organism evidence="5 6">
    <name type="scientific">Dillenia turbinata</name>
    <dbReference type="NCBI Taxonomy" id="194707"/>
    <lineage>
        <taxon>Eukaryota</taxon>
        <taxon>Viridiplantae</taxon>
        <taxon>Streptophyta</taxon>
        <taxon>Embryophyta</taxon>
        <taxon>Tracheophyta</taxon>
        <taxon>Spermatophyta</taxon>
        <taxon>Magnoliopsida</taxon>
        <taxon>eudicotyledons</taxon>
        <taxon>Gunneridae</taxon>
        <taxon>Pentapetalae</taxon>
        <taxon>Dilleniales</taxon>
        <taxon>Dilleniaceae</taxon>
        <taxon>Dillenia</taxon>
    </lineage>
</organism>
<evidence type="ECO:0000259" key="4">
    <source>
        <dbReference type="PROSITE" id="PS51017"/>
    </source>
</evidence>
<feature type="domain" description="CCT" evidence="4">
    <location>
        <begin position="158"/>
        <end position="200"/>
    </location>
</feature>
<dbReference type="EMBL" id="JBAMMX010000008">
    <property type="protein sequence ID" value="KAK6934802.1"/>
    <property type="molecule type" value="Genomic_DNA"/>
</dbReference>
<dbReference type="Pfam" id="PF06203">
    <property type="entry name" value="CCT"/>
    <property type="match status" value="1"/>
</dbReference>
<comment type="subcellular location">
    <subcellularLocation>
        <location evidence="1 3">Nucleus</location>
    </subcellularLocation>
</comment>
<dbReference type="PROSITE" id="PS51017">
    <property type="entry name" value="CCT"/>
    <property type="match status" value="1"/>
</dbReference>
<dbReference type="InterPro" id="IPR045281">
    <property type="entry name" value="CONSTANS-like"/>
</dbReference>
<evidence type="ECO:0000313" key="5">
    <source>
        <dbReference type="EMBL" id="KAK6934802.1"/>
    </source>
</evidence>
<dbReference type="PANTHER" id="PTHR31319">
    <property type="entry name" value="ZINC FINGER PROTEIN CONSTANS-LIKE 4"/>
    <property type="match status" value="1"/>
</dbReference>
<dbReference type="GO" id="GO:0009909">
    <property type="term" value="P:regulation of flower development"/>
    <property type="evidence" value="ECO:0007669"/>
    <property type="project" value="InterPro"/>
</dbReference>
<name>A0AAN8ZEH5_9MAGN</name>
<dbReference type="InterPro" id="IPR010402">
    <property type="entry name" value="CCT_domain"/>
</dbReference>
<reference evidence="5 6" key="1">
    <citation type="submission" date="2023-12" db="EMBL/GenBank/DDBJ databases">
        <title>A high-quality genome assembly for Dillenia turbinata (Dilleniales).</title>
        <authorList>
            <person name="Chanderbali A."/>
        </authorList>
    </citation>
    <scope>NUCLEOTIDE SEQUENCE [LARGE SCALE GENOMIC DNA]</scope>
    <source>
        <strain evidence="5">LSX21</strain>
        <tissue evidence="5">Leaf</tissue>
    </source>
</reference>
<keyword evidence="2 3" id="KW-0539">Nucleus</keyword>
<evidence type="ECO:0000256" key="3">
    <source>
        <dbReference type="PROSITE-ProRule" id="PRU00357"/>
    </source>
</evidence>
<dbReference type="PANTHER" id="PTHR31319:SF110">
    <property type="entry name" value="CCT MOTIF FAMILY PROTEIN"/>
    <property type="match status" value="1"/>
</dbReference>
<accession>A0AAN8ZEH5</accession>
<sequence length="253" mass="28612">MASSFPQFHSDHICPTNLVDHPSVVSAGNGGVTMWGDVYDCPLYANGDVDNYMHELDTIMSPSVCKGLNPDMLGVSGMEVPILSECNLSECGGAAQVFHDFGPGFQADFCDIKDDCTRFVPDYKPVFPSADTWGVQSNQIPSPEEPPMKVGRYSVEERKDRILRYLKKRNQRNFNKTIKYACRKTLADRRVRVHGRFARNNELCDEEMVMKKNKDPSQEKEVYNADAIQIKNDDEDWLQEAMASFLYLPHISG</sequence>
<dbReference type="Proteomes" id="UP001370490">
    <property type="component" value="Unassembled WGS sequence"/>
</dbReference>
<evidence type="ECO:0000256" key="1">
    <source>
        <dbReference type="ARBA" id="ARBA00004123"/>
    </source>
</evidence>
<gene>
    <name evidence="5" type="ORF">RJ641_034957</name>
</gene>
<dbReference type="GO" id="GO:0003700">
    <property type="term" value="F:DNA-binding transcription factor activity"/>
    <property type="evidence" value="ECO:0007669"/>
    <property type="project" value="TreeGrafter"/>
</dbReference>
<keyword evidence="6" id="KW-1185">Reference proteome</keyword>